<evidence type="ECO:0000256" key="1">
    <source>
        <dbReference type="ARBA" id="ARBA00000012"/>
    </source>
</evidence>
<comment type="caution">
    <text evidence="11">The sequence shown here is derived from an EMBL/GenBank/DDBJ whole genome shotgun (WGS) entry which is preliminary data.</text>
</comment>
<keyword evidence="11" id="KW-0489">Methyltransferase</keyword>
<dbReference type="InterPro" id="IPR006390">
    <property type="entry name" value="DHP_synth_dom"/>
</dbReference>
<organism evidence="11 12">
    <name type="scientific">Pseudomonas folii</name>
    <dbReference type="NCBI Taxonomy" id="2762593"/>
    <lineage>
        <taxon>Bacteria</taxon>
        <taxon>Pseudomonadati</taxon>
        <taxon>Pseudomonadota</taxon>
        <taxon>Gammaproteobacteria</taxon>
        <taxon>Pseudomonadales</taxon>
        <taxon>Pseudomonadaceae</taxon>
        <taxon>Pseudomonas</taxon>
    </lineage>
</organism>
<evidence type="ECO:0000256" key="8">
    <source>
        <dbReference type="ARBA" id="ARBA00022909"/>
    </source>
</evidence>
<keyword evidence="6 9" id="KW-0479">Metal-binding</keyword>
<dbReference type="CDD" id="cd00739">
    <property type="entry name" value="DHPS"/>
    <property type="match status" value="1"/>
</dbReference>
<evidence type="ECO:0000256" key="2">
    <source>
        <dbReference type="ARBA" id="ARBA00001946"/>
    </source>
</evidence>
<dbReference type="EMBL" id="JACONW010000041">
    <property type="protein sequence ID" value="MBC3950301.1"/>
    <property type="molecule type" value="Genomic_DNA"/>
</dbReference>
<keyword evidence="8 9" id="KW-0289">Folate biosynthesis</keyword>
<evidence type="ECO:0000313" key="12">
    <source>
        <dbReference type="Proteomes" id="UP000651852"/>
    </source>
</evidence>
<dbReference type="Pfam" id="PF00809">
    <property type="entry name" value="Pterin_bind"/>
    <property type="match status" value="1"/>
</dbReference>
<name>A0ABR7AZD9_9PSED</name>
<dbReference type="PANTHER" id="PTHR20941">
    <property type="entry name" value="FOLATE SYNTHESIS PROTEINS"/>
    <property type="match status" value="1"/>
</dbReference>
<dbReference type="PANTHER" id="PTHR20941:SF1">
    <property type="entry name" value="FOLIC ACID SYNTHESIS PROTEIN FOL1"/>
    <property type="match status" value="1"/>
</dbReference>
<evidence type="ECO:0000313" key="11">
    <source>
        <dbReference type="EMBL" id="MBC3950301.1"/>
    </source>
</evidence>
<dbReference type="PROSITE" id="PS50972">
    <property type="entry name" value="PTERIN_BINDING"/>
    <property type="match status" value="1"/>
</dbReference>
<comment type="pathway">
    <text evidence="3 9">Cofactor biosynthesis; tetrahydrofolate biosynthesis; 7,8-dihydrofolate from 2-amino-4-hydroxy-6-hydroxymethyl-7,8-dihydropteridine diphosphate and 4-aminobenzoate: step 1/2.</text>
</comment>
<comment type="cofactor">
    <cofactor evidence="2 9">
        <name>Mg(2+)</name>
        <dbReference type="ChEBI" id="CHEBI:18420"/>
    </cofactor>
</comment>
<evidence type="ECO:0000256" key="4">
    <source>
        <dbReference type="ARBA" id="ARBA00012458"/>
    </source>
</evidence>
<reference evidence="11 12" key="1">
    <citation type="submission" date="2020-08" db="EMBL/GenBank/DDBJ databases">
        <title>Putative novel bacterial strains isolated from necrotic wheat leaf tissues caused by Xanthomonas translucens.</title>
        <authorList>
            <person name="Tambong J.T."/>
        </authorList>
    </citation>
    <scope>NUCLEOTIDE SEQUENCE [LARGE SCALE GENOMIC DNA]</scope>
    <source>
        <strain evidence="11 12">DOAB 1069</strain>
    </source>
</reference>
<keyword evidence="7 9" id="KW-0460">Magnesium</keyword>
<keyword evidence="12" id="KW-1185">Reference proteome</keyword>
<dbReference type="GO" id="GO:0008168">
    <property type="term" value="F:methyltransferase activity"/>
    <property type="evidence" value="ECO:0007669"/>
    <property type="project" value="UniProtKB-KW"/>
</dbReference>
<dbReference type="Proteomes" id="UP000651852">
    <property type="component" value="Unassembled WGS sequence"/>
</dbReference>
<comment type="similarity">
    <text evidence="9">Belongs to the DHPS family.</text>
</comment>
<dbReference type="NCBIfam" id="TIGR01496">
    <property type="entry name" value="DHPS"/>
    <property type="match status" value="1"/>
</dbReference>
<evidence type="ECO:0000256" key="9">
    <source>
        <dbReference type="RuleBase" id="RU361205"/>
    </source>
</evidence>
<dbReference type="InterPro" id="IPR011005">
    <property type="entry name" value="Dihydropteroate_synth-like_sf"/>
</dbReference>
<dbReference type="PROSITE" id="PS00793">
    <property type="entry name" value="DHPS_2"/>
    <property type="match status" value="1"/>
</dbReference>
<dbReference type="EC" id="2.5.1.15" evidence="4 9"/>
<gene>
    <name evidence="11" type="primary">folP</name>
    <name evidence="11" type="ORF">H8S59_11040</name>
</gene>
<dbReference type="SUPFAM" id="SSF51717">
    <property type="entry name" value="Dihydropteroate synthetase-like"/>
    <property type="match status" value="1"/>
</dbReference>
<dbReference type="InterPro" id="IPR045031">
    <property type="entry name" value="DHP_synth-like"/>
</dbReference>
<proteinExistence type="inferred from homology"/>
<dbReference type="Gene3D" id="3.20.20.20">
    <property type="entry name" value="Dihydropteroate synthase-like"/>
    <property type="match status" value="1"/>
</dbReference>
<dbReference type="RefSeq" id="WP_187521427.1">
    <property type="nucleotide sequence ID" value="NZ_JACONW010000041.1"/>
</dbReference>
<evidence type="ECO:0000256" key="5">
    <source>
        <dbReference type="ARBA" id="ARBA00022679"/>
    </source>
</evidence>
<comment type="function">
    <text evidence="9">Catalyzes the condensation of para-aminobenzoate (pABA) with 6-hydroxymethyl-7,8-dihydropterin diphosphate (DHPt-PP) to form 7,8-dihydropteroate (H2Pte), the immediate precursor of folate derivatives.</text>
</comment>
<evidence type="ECO:0000256" key="6">
    <source>
        <dbReference type="ARBA" id="ARBA00022723"/>
    </source>
</evidence>
<dbReference type="GO" id="GO:0004156">
    <property type="term" value="F:dihydropteroate synthase activity"/>
    <property type="evidence" value="ECO:0007669"/>
    <property type="project" value="UniProtKB-EC"/>
</dbReference>
<dbReference type="PROSITE" id="PS00792">
    <property type="entry name" value="DHPS_1"/>
    <property type="match status" value="1"/>
</dbReference>
<evidence type="ECO:0000259" key="10">
    <source>
        <dbReference type="PROSITE" id="PS50972"/>
    </source>
</evidence>
<accession>A0ABR7AZD9</accession>
<protein>
    <recommendedName>
        <fullName evidence="4 9">Dihydropteroate synthase</fullName>
        <shortName evidence="9">DHPS</shortName>
        <ecNumber evidence="4 9">2.5.1.15</ecNumber>
    </recommendedName>
    <alternativeName>
        <fullName evidence="9">Dihydropteroate pyrophosphorylase</fullName>
    </alternativeName>
</protein>
<evidence type="ECO:0000256" key="3">
    <source>
        <dbReference type="ARBA" id="ARBA00004763"/>
    </source>
</evidence>
<feature type="domain" description="Pterin-binding" evidence="10">
    <location>
        <begin position="22"/>
        <end position="274"/>
    </location>
</feature>
<dbReference type="GO" id="GO:0032259">
    <property type="term" value="P:methylation"/>
    <property type="evidence" value="ECO:0007669"/>
    <property type="project" value="UniProtKB-KW"/>
</dbReference>
<sequence>MNSVLYPTRLPCGNRVLDLSRTHVMGILNATPDSFSDGGRYTHLDAAIRHAEAMVAAGATLIDVGGESTRPGARAVSPTEELERVAPVVEALGRELDVIISVDTSTPAVIRETARLGAGLINDVRALRRDGALDAAAATGLPVCLMHMRGEPGDMQDDPRYDDLVAEVGAFLRERMDQCVAAGILEERIILDPGFGFAKSLDHNLSLFKHMHELHLLGRPLLVGVSRKSMIGGALGRPVGERLFGGLALAALAMTKGARILRVHDVAETVDVVRMIAAVEAAQ</sequence>
<dbReference type="InterPro" id="IPR000489">
    <property type="entry name" value="Pterin-binding_dom"/>
</dbReference>
<comment type="catalytic activity">
    <reaction evidence="1">
        <text>(7,8-dihydropterin-6-yl)methyl diphosphate + 4-aminobenzoate = 7,8-dihydropteroate + diphosphate</text>
        <dbReference type="Rhea" id="RHEA:19949"/>
        <dbReference type="ChEBI" id="CHEBI:17836"/>
        <dbReference type="ChEBI" id="CHEBI:17839"/>
        <dbReference type="ChEBI" id="CHEBI:33019"/>
        <dbReference type="ChEBI" id="CHEBI:72950"/>
        <dbReference type="EC" id="2.5.1.15"/>
    </reaction>
</comment>
<keyword evidence="5 9" id="KW-0808">Transferase</keyword>
<evidence type="ECO:0000256" key="7">
    <source>
        <dbReference type="ARBA" id="ARBA00022842"/>
    </source>
</evidence>